<sequence length="83" mass="9332">MGNVMALIQHRDGMGRVTGGTDDTFNYEDMDPQMLGYMRDYIARNLSVSVSNYGYGNRIDLRVHVVLENVVISQDALEFTVGE</sequence>
<dbReference type="EMBL" id="MN094788">
    <property type="protein sequence ID" value="QDH83562.1"/>
    <property type="molecule type" value="Genomic_DNA"/>
</dbReference>
<accession>A0A514CSW3</accession>
<reference evidence="1 2" key="1">
    <citation type="submission" date="2019-06" db="EMBL/GenBank/DDBJ databases">
        <authorList>
            <person name="Kincaid V.D."/>
            <person name="Fuller A."/>
            <person name="Hodges K."/>
            <person name="Bansal M."/>
            <person name="Essig J."/>
            <person name="Johnson A."/>
        </authorList>
    </citation>
    <scope>NUCLEOTIDE SEQUENCE [LARGE SCALE GENOMIC DNA]</scope>
</reference>
<name>A0A514CSW3_9CAUD</name>
<dbReference type="KEGG" id="vg:56136037"/>
<organism evidence="1 2">
    <name type="scientific">Achromobacter phage Motura</name>
    <dbReference type="NCBI Taxonomy" id="2591403"/>
    <lineage>
        <taxon>Viruses</taxon>
        <taxon>Duplodnaviria</taxon>
        <taxon>Heunggongvirae</taxon>
        <taxon>Uroviricota</taxon>
        <taxon>Caudoviricetes</taxon>
        <taxon>Moturavirus</taxon>
        <taxon>Moturavirus motura</taxon>
    </lineage>
</organism>
<protein>
    <submittedName>
        <fullName evidence="1">Uncharacterized protein</fullName>
    </submittedName>
</protein>
<dbReference type="GeneID" id="56136037"/>
<dbReference type="Proteomes" id="UP000320799">
    <property type="component" value="Segment"/>
</dbReference>
<evidence type="ECO:0000313" key="2">
    <source>
        <dbReference type="Proteomes" id="UP000320799"/>
    </source>
</evidence>
<evidence type="ECO:0000313" key="1">
    <source>
        <dbReference type="EMBL" id="QDH83562.1"/>
    </source>
</evidence>
<keyword evidence="2" id="KW-1185">Reference proteome</keyword>
<dbReference type="RefSeq" id="YP_009903761.1">
    <property type="nucleotide sequence ID" value="NC_049849.1"/>
</dbReference>
<proteinExistence type="predicted"/>